<keyword evidence="2" id="KW-1185">Reference proteome</keyword>
<protein>
    <submittedName>
        <fullName evidence="1">Uncharacterized protein</fullName>
    </submittedName>
</protein>
<sequence length="586" mass="65500">MTEDTPGALEAPLVSEIDWDSLLKVEDRMALQDEDETPATSLVTERLKHISEDFDDAEPIVLSIAELKEVISESSTMPFNDIPNLQVIKYDDSELQFWQALLAEYKQTAERLPRLAGIMVRSGIPPALRGLAWKSMAQGGSPTLGSLYDSLSTEWTPFVKIIGRDLNRTFPDIKTFREKGGEGQVKLGRVLRAYSAYDMQVGYCQGLTFLTGPLLLHMADKDAFCVLVRLMEDYDLRSMFTADMSGLPVRMYQFDELFKDQFPDLYQHFSSLKVNNIYASQWFLSFFAVTCPLAMLVRIFDLTFAEGAIPTMMRVALAVLKRNQAILLKLNSDEEILKHMLGRTLWNIYHLDADLLMADVSDMAICTYEKLDDLAEEFRTGKKKVEQPYYSFQTWFKWPAAPPSATASTTSLVPSTFEHRSKPSIAETIKAPIKLSKEEETPVPPTPTAPTVDKFSKLMYENQTLKEQIESLSTEIETLKYELTSLDKTEHEHAANDAEDGDDAVNQCCESLRVELAVAKTNEVFALQRIEELRHALHTLNTGGSSSSSNTSNTSNTTPAPAPAENSSETSTAAAPASAAKGWSIW</sequence>
<organism evidence="1 2">
    <name type="scientific">Geotrichum galactomycetum</name>
    <dbReference type="NCBI Taxonomy" id="27317"/>
    <lineage>
        <taxon>Eukaryota</taxon>
        <taxon>Fungi</taxon>
        <taxon>Dikarya</taxon>
        <taxon>Ascomycota</taxon>
        <taxon>Saccharomycotina</taxon>
        <taxon>Dipodascomycetes</taxon>
        <taxon>Dipodascales</taxon>
        <taxon>Dipodascaceae</taxon>
        <taxon>Geotrichum</taxon>
    </lineage>
</organism>
<evidence type="ECO:0000313" key="1">
    <source>
        <dbReference type="EMBL" id="KAF5094409.1"/>
    </source>
</evidence>
<comment type="caution">
    <text evidence="1">The sequence shown here is derived from an EMBL/GenBank/DDBJ whole genome shotgun (WGS) entry which is preliminary data.</text>
</comment>
<proteinExistence type="predicted"/>
<dbReference type="EMBL" id="QVQA01000165">
    <property type="protein sequence ID" value="KAF5094409.1"/>
    <property type="molecule type" value="Genomic_DNA"/>
</dbReference>
<reference evidence="1 2" key="1">
    <citation type="journal article" date="2020" name="Front. Microbiol.">
        <title>Phenotypic and Genetic Characterization of the Cheese Ripening Yeast Geotrichum candidum.</title>
        <authorList>
            <person name="Perkins V."/>
            <person name="Vignola S."/>
            <person name="Lessard M.H."/>
            <person name="Plante P.L."/>
            <person name="Corbeil J."/>
            <person name="Dugat-Bony E."/>
            <person name="Frenette M."/>
            <person name="Labrie S."/>
        </authorList>
    </citation>
    <scope>NUCLEOTIDE SEQUENCE [LARGE SCALE GENOMIC DNA]</scope>
    <source>
        <strain evidence="1 2">LMA-1147</strain>
    </source>
</reference>
<gene>
    <name evidence="1" type="ORF">D0Z00_003559</name>
</gene>
<dbReference type="Proteomes" id="UP000744676">
    <property type="component" value="Unassembled WGS sequence"/>
</dbReference>
<accession>A0ACB6V118</accession>
<name>A0ACB6V118_9ASCO</name>
<evidence type="ECO:0000313" key="2">
    <source>
        <dbReference type="Proteomes" id="UP000744676"/>
    </source>
</evidence>